<name>A0AAP6HII6_RIEAN</name>
<dbReference type="AlphaFoldDB" id="A0AAP6HII6"/>
<evidence type="ECO:0000313" key="2">
    <source>
        <dbReference type="Proteomes" id="UP001284033"/>
    </source>
</evidence>
<reference evidence="1" key="1">
    <citation type="submission" date="2023-01" db="EMBL/GenBank/DDBJ databases">
        <title>Genome-based studies on antimicrobial resistance profiles of Riemerella anatipestifer in China, 1994 to 2021.</title>
        <authorList>
            <person name="Yang Z."/>
            <person name="Zhu D."/>
        </authorList>
    </citation>
    <scope>NUCLEOTIDE SEQUENCE</scope>
    <source>
        <strain evidence="1">RCAD1218</strain>
    </source>
</reference>
<dbReference type="Proteomes" id="UP001284033">
    <property type="component" value="Unassembled WGS sequence"/>
</dbReference>
<organism evidence="1 2">
    <name type="scientific">Riemerella anatipestifer</name>
    <name type="common">Moraxella anatipestifer</name>
    <dbReference type="NCBI Taxonomy" id="34085"/>
    <lineage>
        <taxon>Bacteria</taxon>
        <taxon>Pseudomonadati</taxon>
        <taxon>Bacteroidota</taxon>
        <taxon>Flavobacteriia</taxon>
        <taxon>Flavobacteriales</taxon>
        <taxon>Weeksellaceae</taxon>
        <taxon>Riemerella</taxon>
    </lineage>
</organism>
<evidence type="ECO:0000313" key="1">
    <source>
        <dbReference type="EMBL" id="MDY3513530.1"/>
    </source>
</evidence>
<accession>A0AAP6HII6</accession>
<proteinExistence type="predicted"/>
<protein>
    <submittedName>
        <fullName evidence="1">Uncharacterized protein</fullName>
    </submittedName>
</protein>
<gene>
    <name evidence="1" type="ORF">PG303_09940</name>
</gene>
<dbReference type="EMBL" id="JAQZHK010000010">
    <property type="protein sequence ID" value="MDY3513530.1"/>
    <property type="molecule type" value="Genomic_DNA"/>
</dbReference>
<comment type="caution">
    <text evidence="1">The sequence shown here is derived from an EMBL/GenBank/DDBJ whole genome shotgun (WGS) entry which is preliminary data.</text>
</comment>
<sequence length="57" mass="6587">MKNIKQIKKELGLKDAVIAEIFGYKKATSYTTSSAKPRIERGIEELYRRIKQTEGKK</sequence>
<dbReference type="RefSeq" id="WP_155756503.1">
    <property type="nucleotide sequence ID" value="NZ_CP072185.1"/>
</dbReference>